<keyword evidence="2" id="KW-0472">Membrane</keyword>
<dbReference type="EMBL" id="JAKELL010000023">
    <property type="protein sequence ID" value="KAH8992246.1"/>
    <property type="molecule type" value="Genomic_DNA"/>
</dbReference>
<proteinExistence type="predicted"/>
<keyword evidence="5" id="KW-1185">Reference proteome</keyword>
<feature type="region of interest" description="Disordered" evidence="1">
    <location>
        <begin position="134"/>
        <end position="161"/>
    </location>
</feature>
<dbReference type="EMBL" id="JAKELL010000107">
    <property type="protein sequence ID" value="KAH8982022.1"/>
    <property type="molecule type" value="Genomic_DNA"/>
</dbReference>
<protein>
    <submittedName>
        <fullName evidence="4">Uncharacterized protein</fullName>
    </submittedName>
</protein>
<name>A0AAD4LK84_9AGAM</name>
<evidence type="ECO:0000313" key="3">
    <source>
        <dbReference type="EMBL" id="KAH8982022.1"/>
    </source>
</evidence>
<feature type="compositionally biased region" description="Polar residues" evidence="1">
    <location>
        <begin position="134"/>
        <end position="144"/>
    </location>
</feature>
<reference evidence="4" key="1">
    <citation type="submission" date="2022-01" db="EMBL/GenBank/DDBJ databases">
        <title>Comparative genomics reveals a dynamic genome evolution in the ectomycorrhizal milk-cap (Lactarius) mushrooms.</title>
        <authorList>
            <consortium name="DOE Joint Genome Institute"/>
            <person name="Lebreton A."/>
            <person name="Tang N."/>
            <person name="Kuo A."/>
            <person name="LaButti K."/>
            <person name="Drula E."/>
            <person name="Barry K."/>
            <person name="Clum A."/>
            <person name="Lipzen A."/>
            <person name="Mousain D."/>
            <person name="Ng V."/>
            <person name="Wang R."/>
            <person name="Wang X."/>
            <person name="Dai Y."/>
            <person name="Henrissat B."/>
            <person name="Grigoriev I.V."/>
            <person name="Guerin-Laguette A."/>
            <person name="Yu F."/>
            <person name="Martin F.M."/>
        </authorList>
    </citation>
    <scope>NUCLEOTIDE SEQUENCE</scope>
    <source>
        <strain evidence="4">QP</strain>
    </source>
</reference>
<feature type="region of interest" description="Disordered" evidence="1">
    <location>
        <begin position="44"/>
        <end position="92"/>
    </location>
</feature>
<organism evidence="4 5">
    <name type="scientific">Lactarius akahatsu</name>
    <dbReference type="NCBI Taxonomy" id="416441"/>
    <lineage>
        <taxon>Eukaryota</taxon>
        <taxon>Fungi</taxon>
        <taxon>Dikarya</taxon>
        <taxon>Basidiomycota</taxon>
        <taxon>Agaricomycotina</taxon>
        <taxon>Agaricomycetes</taxon>
        <taxon>Russulales</taxon>
        <taxon>Russulaceae</taxon>
        <taxon>Lactarius</taxon>
    </lineage>
</organism>
<sequence length="317" mass="34757">MALSNPPLDLNLYMCAASLGSPMVALVLVPSDISRVQVADADATPRRALIEPTPPRGAIQPPGNTQKRPRDPTGEQTEYPPAKQAKVEAGPSRLQVTGYPQQVSGGDDLLVLPPIPRDIYDELISSYDLFSSSYNDVNSSATEPETSEDEQERRRRMNIKHHRHFSFGIKRRVDSDVPEANSKGQPVPAPSSPRCTIAVAAVAAIVFIASSSPHGRCSRCRDQVVLVFIAIPVVVASGPGLSWEWGSMQLYQPTQSGSRGPRRRRSGNRRLWLISSTSSWWAVSHHCTFHSNEKRAITTAPKKVPGVARRLRLCVEV</sequence>
<accession>A0AAD4LK84</accession>
<comment type="caution">
    <text evidence="4">The sequence shown here is derived from an EMBL/GenBank/DDBJ whole genome shotgun (WGS) entry which is preliminary data.</text>
</comment>
<dbReference type="Proteomes" id="UP001201163">
    <property type="component" value="Unassembled WGS sequence"/>
</dbReference>
<keyword evidence="2" id="KW-1133">Transmembrane helix</keyword>
<evidence type="ECO:0000256" key="1">
    <source>
        <dbReference type="SAM" id="MobiDB-lite"/>
    </source>
</evidence>
<evidence type="ECO:0000313" key="5">
    <source>
        <dbReference type="Proteomes" id="UP001201163"/>
    </source>
</evidence>
<dbReference type="AlphaFoldDB" id="A0AAD4LK84"/>
<gene>
    <name evidence="4" type="ORF">EDB92DRAFT_2103395</name>
    <name evidence="3" type="ORF">EDB92DRAFT_2106778</name>
</gene>
<evidence type="ECO:0000313" key="4">
    <source>
        <dbReference type="EMBL" id="KAH8992246.1"/>
    </source>
</evidence>
<feature type="transmembrane region" description="Helical" evidence="2">
    <location>
        <begin position="224"/>
        <end position="243"/>
    </location>
</feature>
<keyword evidence="2" id="KW-0812">Transmembrane</keyword>
<evidence type="ECO:0000256" key="2">
    <source>
        <dbReference type="SAM" id="Phobius"/>
    </source>
</evidence>